<feature type="transmembrane region" description="Helical" evidence="10">
    <location>
        <begin position="469"/>
        <end position="492"/>
    </location>
</feature>
<dbReference type="PANTHER" id="PTHR13285:SF23">
    <property type="entry name" value="TEICHOIC ACID D-ALANYLTRANSFERASE"/>
    <property type="match status" value="1"/>
</dbReference>
<feature type="transmembrane region" description="Helical" evidence="10">
    <location>
        <begin position="313"/>
        <end position="329"/>
    </location>
</feature>
<evidence type="ECO:0000256" key="3">
    <source>
        <dbReference type="ARBA" id="ARBA00022475"/>
    </source>
</evidence>
<evidence type="ECO:0000256" key="5">
    <source>
        <dbReference type="ARBA" id="ARBA00022692"/>
    </source>
</evidence>
<dbReference type="AlphaFoldDB" id="A0A848CC26"/>
<keyword evidence="6 10" id="KW-1133">Transmembrane helix</keyword>
<keyword evidence="7 9" id="KW-0472">Membrane</keyword>
<protein>
    <submittedName>
        <fullName evidence="11">MBOAT family protein</fullName>
    </submittedName>
</protein>
<dbReference type="InterPro" id="IPR028362">
    <property type="entry name" value="AlgI"/>
</dbReference>
<dbReference type="PIRSF" id="PIRSF016636">
    <property type="entry name" value="AlgI_DltB"/>
    <property type="match status" value="1"/>
</dbReference>
<keyword evidence="3 9" id="KW-1003">Cell membrane</keyword>
<comment type="similarity">
    <text evidence="2 9">Belongs to the membrane-bound acyltransferase family.</text>
</comment>
<proteinExistence type="inferred from homology"/>
<dbReference type="InterPro" id="IPR024194">
    <property type="entry name" value="Ac/AlaTfrase_AlgI/DltB"/>
</dbReference>
<dbReference type="InterPro" id="IPR051085">
    <property type="entry name" value="MB_O-acyltransferase"/>
</dbReference>
<dbReference type="Pfam" id="PF03062">
    <property type="entry name" value="MBOAT"/>
    <property type="match status" value="1"/>
</dbReference>
<evidence type="ECO:0000256" key="2">
    <source>
        <dbReference type="ARBA" id="ARBA00010323"/>
    </source>
</evidence>
<feature type="transmembrane region" description="Helical" evidence="10">
    <location>
        <begin position="81"/>
        <end position="101"/>
    </location>
</feature>
<evidence type="ECO:0000256" key="8">
    <source>
        <dbReference type="ARBA" id="ARBA00023315"/>
    </source>
</evidence>
<evidence type="ECO:0000256" key="4">
    <source>
        <dbReference type="ARBA" id="ARBA00022679"/>
    </source>
</evidence>
<dbReference type="GO" id="GO:0042121">
    <property type="term" value="P:alginic acid biosynthetic process"/>
    <property type="evidence" value="ECO:0007669"/>
    <property type="project" value="InterPro"/>
</dbReference>
<dbReference type="Proteomes" id="UP000522333">
    <property type="component" value="Unassembled WGS sequence"/>
</dbReference>
<feature type="transmembrane region" description="Helical" evidence="10">
    <location>
        <begin position="430"/>
        <end position="448"/>
    </location>
</feature>
<feature type="transmembrane region" description="Helical" evidence="10">
    <location>
        <begin position="366"/>
        <end position="387"/>
    </location>
</feature>
<evidence type="ECO:0000256" key="1">
    <source>
        <dbReference type="ARBA" id="ARBA00004651"/>
    </source>
</evidence>
<dbReference type="EMBL" id="JABAFY010000003">
    <property type="protein sequence ID" value="NME51204.1"/>
    <property type="molecule type" value="Genomic_DNA"/>
</dbReference>
<accession>A0A848CC26</accession>
<evidence type="ECO:0000256" key="9">
    <source>
        <dbReference type="PIRNR" id="PIRNR016636"/>
    </source>
</evidence>
<dbReference type="RefSeq" id="WP_168934676.1">
    <property type="nucleotide sequence ID" value="NZ_JABAFY010000003.1"/>
</dbReference>
<keyword evidence="8 9" id="KW-0012">Acyltransferase</keyword>
<organism evidence="11 12">
    <name type="scientific">Desulfovibrio piger</name>
    <dbReference type="NCBI Taxonomy" id="901"/>
    <lineage>
        <taxon>Bacteria</taxon>
        <taxon>Pseudomonadati</taxon>
        <taxon>Thermodesulfobacteriota</taxon>
        <taxon>Desulfovibrionia</taxon>
        <taxon>Desulfovibrionales</taxon>
        <taxon>Desulfovibrionaceae</taxon>
        <taxon>Desulfovibrio</taxon>
    </lineage>
</organism>
<feature type="transmembrane region" description="Helical" evidence="10">
    <location>
        <begin position="121"/>
        <end position="142"/>
    </location>
</feature>
<dbReference type="InterPro" id="IPR004299">
    <property type="entry name" value="MBOAT_fam"/>
</dbReference>
<keyword evidence="5 10" id="KW-0812">Transmembrane</keyword>
<evidence type="ECO:0000313" key="12">
    <source>
        <dbReference type="Proteomes" id="UP000522333"/>
    </source>
</evidence>
<dbReference type="PIRSF" id="PIRSF500217">
    <property type="entry name" value="AlgI"/>
    <property type="match status" value="1"/>
</dbReference>
<evidence type="ECO:0000256" key="7">
    <source>
        <dbReference type="ARBA" id="ARBA00023136"/>
    </source>
</evidence>
<sequence>MLFASFPFLFLFLPILVWLWKLTAGEDKARLSVLLLGASLLFGACQGLEALLLLLGLTVVNYLFGLLLADEGHRRRRLGRRGLLLLAVLLNVLVWCRFRHLPALSAWLAQWQDILPVLAPAAMPAGFSFAVLIQLAWLLGVYQRRIRPEGIVRQALFTTCFPYALSGPLVRYEEMGPQLDALEVPQAEDLARGLGLMVLGLAKKMLLADSLAPAADAVFHAAAQGLPLSTAEAWLGALSYTFQIYFDFSGYTDMAVGAALMLGLRLPENFAAPYKATGIVDFWRRWHMTLGRWLHDCLYQPLGGSRHGRARQYANLLLTMLVCGVWHGAGLTFLLWGALHGLLLLVNHAFRHLLRGSLAERVLALPPLRALCVLVTFLCLTVAWVLFRAGDTGTALHVWQSMFLWSDGHPLPLQQGLEALLPGGLLEPRLLLPLLAVCAVIVWALPCSQHVMLGRADGSRPWLHWQPNLLWAVALALPALASLLLMQGHAFLSFRF</sequence>
<evidence type="ECO:0000256" key="10">
    <source>
        <dbReference type="SAM" id="Phobius"/>
    </source>
</evidence>
<evidence type="ECO:0000313" key="11">
    <source>
        <dbReference type="EMBL" id="NME51204.1"/>
    </source>
</evidence>
<gene>
    <name evidence="11" type="ORF">HF854_01400</name>
</gene>
<dbReference type="PANTHER" id="PTHR13285">
    <property type="entry name" value="ACYLTRANSFERASE"/>
    <property type="match status" value="1"/>
</dbReference>
<dbReference type="GO" id="GO:0005886">
    <property type="term" value="C:plasma membrane"/>
    <property type="evidence" value="ECO:0007669"/>
    <property type="project" value="UniProtKB-SubCell"/>
</dbReference>
<dbReference type="GO" id="GO:0016746">
    <property type="term" value="F:acyltransferase activity"/>
    <property type="evidence" value="ECO:0007669"/>
    <property type="project" value="UniProtKB-KW"/>
</dbReference>
<comment type="subcellular location">
    <subcellularLocation>
        <location evidence="1">Cell membrane</location>
        <topology evidence="1">Multi-pass membrane protein</topology>
    </subcellularLocation>
</comment>
<feature type="transmembrane region" description="Helical" evidence="10">
    <location>
        <begin position="48"/>
        <end position="69"/>
    </location>
</feature>
<keyword evidence="4 9" id="KW-0808">Transferase</keyword>
<name>A0A848CC26_9BACT</name>
<evidence type="ECO:0000256" key="6">
    <source>
        <dbReference type="ARBA" id="ARBA00022989"/>
    </source>
</evidence>
<comment type="caution">
    <text evidence="11">The sequence shown here is derived from an EMBL/GenBank/DDBJ whole genome shotgun (WGS) entry which is preliminary data.</text>
</comment>
<reference evidence="11 12" key="1">
    <citation type="submission" date="2020-04" db="EMBL/GenBank/DDBJ databases">
        <authorList>
            <person name="Hitch T.C.A."/>
            <person name="Wylensek D."/>
            <person name="Clavel T."/>
        </authorList>
    </citation>
    <scope>NUCLEOTIDE SEQUENCE [LARGE SCALE GENOMIC DNA]</scope>
    <source>
        <strain evidence="11 12">PG-251-APC-1</strain>
    </source>
</reference>